<accession>A0A0E9X259</accession>
<sequence length="54" mass="6224">MFIDDRPQLLVLLWCIKDPGCAQMQMVNCQLRNCYQEACSSNYGLIAFVHLSSR</sequence>
<reference evidence="1" key="2">
    <citation type="journal article" date="2015" name="Fish Shellfish Immunol.">
        <title>Early steps in the European eel (Anguilla anguilla)-Vibrio vulnificus interaction in the gills: Role of the RtxA13 toxin.</title>
        <authorList>
            <person name="Callol A."/>
            <person name="Pajuelo D."/>
            <person name="Ebbesson L."/>
            <person name="Teles M."/>
            <person name="MacKenzie S."/>
            <person name="Amaro C."/>
        </authorList>
    </citation>
    <scope>NUCLEOTIDE SEQUENCE</scope>
</reference>
<proteinExistence type="predicted"/>
<organism evidence="1">
    <name type="scientific">Anguilla anguilla</name>
    <name type="common">European freshwater eel</name>
    <name type="synonym">Muraena anguilla</name>
    <dbReference type="NCBI Taxonomy" id="7936"/>
    <lineage>
        <taxon>Eukaryota</taxon>
        <taxon>Metazoa</taxon>
        <taxon>Chordata</taxon>
        <taxon>Craniata</taxon>
        <taxon>Vertebrata</taxon>
        <taxon>Euteleostomi</taxon>
        <taxon>Actinopterygii</taxon>
        <taxon>Neopterygii</taxon>
        <taxon>Teleostei</taxon>
        <taxon>Anguilliformes</taxon>
        <taxon>Anguillidae</taxon>
        <taxon>Anguilla</taxon>
    </lineage>
</organism>
<evidence type="ECO:0000313" key="1">
    <source>
        <dbReference type="EMBL" id="JAH96797.1"/>
    </source>
</evidence>
<protein>
    <submittedName>
        <fullName evidence="1">Uncharacterized protein</fullName>
    </submittedName>
</protein>
<dbReference type="AlphaFoldDB" id="A0A0E9X259"/>
<reference evidence="1" key="1">
    <citation type="submission" date="2014-11" db="EMBL/GenBank/DDBJ databases">
        <authorList>
            <person name="Amaro Gonzalez C."/>
        </authorList>
    </citation>
    <scope>NUCLEOTIDE SEQUENCE</scope>
</reference>
<name>A0A0E9X259_ANGAN</name>
<dbReference type="EMBL" id="GBXM01011780">
    <property type="protein sequence ID" value="JAH96797.1"/>
    <property type="molecule type" value="Transcribed_RNA"/>
</dbReference>